<dbReference type="KEGG" id="cap:CLDAP_25840"/>
<comment type="similarity">
    <text evidence="1">Belongs to the Gfo/Idh/MocA family.</text>
</comment>
<dbReference type="RefSeq" id="WP_014433853.1">
    <property type="nucleotide sequence ID" value="NC_017079.1"/>
</dbReference>
<dbReference type="Gene3D" id="3.30.360.10">
    <property type="entry name" value="Dihydrodipicolinate Reductase, domain 2"/>
    <property type="match status" value="1"/>
</dbReference>
<dbReference type="OrthoDB" id="9781031at2"/>
<name>I0I5T6_CALAS</name>
<dbReference type="SUPFAM" id="SSF55347">
    <property type="entry name" value="Glyceraldehyde-3-phosphate dehydrogenase-like, C-terminal domain"/>
    <property type="match status" value="1"/>
</dbReference>
<accession>I0I5T6</accession>
<dbReference type="InterPro" id="IPR051450">
    <property type="entry name" value="Gfo/Idh/MocA_Oxidoreductases"/>
</dbReference>
<dbReference type="Pfam" id="PF02894">
    <property type="entry name" value="GFO_IDH_MocA_C"/>
    <property type="match status" value="1"/>
</dbReference>
<dbReference type="Proteomes" id="UP000007880">
    <property type="component" value="Chromosome"/>
</dbReference>
<dbReference type="PANTHER" id="PTHR43377">
    <property type="entry name" value="BILIVERDIN REDUCTASE A"/>
    <property type="match status" value="1"/>
</dbReference>
<sequence length="471" mass="52413">MNNPKKRYAIVGTGARAGLYIEGLATTYADVAELVGLCDLSQTRMDWYNRQLTTRLGRPPLPTYRAHEFDRMIAETRPNVVIVTTVDCTHHEYITRAMALGCDVITEKPMTTDLDRLRAIFDAIDATGRQLRVTFNYRYAPAYSRFRELLMAGVVGRPLLVDFSWMLDTSHGADYFRRWHREKVNSGGLLVHKATHHFDLVNWWIDSHPQSVFALGSLSFYGKANAEARGEHYGYVRYTGEPAARTDPFALDLTSKEVLKGLYLEAEAETGYLRDRNVFGEPITIEDTMAVTARYANGALLSYSLVAYSPWEGLRIAITGDRGRIEMEIVETVTHLLSDAEAASAAASKGPFERAHIRVYPMFGQPYDEPVPTGEGGHGGADPRMLDDLFLPNPPADPLGRAASHIDGAASVLVGISANQSMQTGRLVHIADLFDLEGRRSREMSCASARGRFSALIDDSGLSFRRDPWIE</sequence>
<dbReference type="eggNOG" id="COG0673">
    <property type="taxonomic scope" value="Bacteria"/>
</dbReference>
<dbReference type="GO" id="GO:0000166">
    <property type="term" value="F:nucleotide binding"/>
    <property type="evidence" value="ECO:0007669"/>
    <property type="project" value="InterPro"/>
</dbReference>
<protein>
    <submittedName>
        <fullName evidence="4">Putative oxidoreductase</fullName>
    </submittedName>
</protein>
<gene>
    <name evidence="4" type="ordered locus">CLDAP_25840</name>
</gene>
<feature type="domain" description="Gfo/Idh/MocA-like oxidoreductase C-terminal" evidence="3">
    <location>
        <begin position="147"/>
        <end position="332"/>
    </location>
</feature>
<keyword evidence="5" id="KW-1185">Reference proteome</keyword>
<proteinExistence type="inferred from homology"/>
<reference evidence="4 5" key="1">
    <citation type="submission" date="2012-02" db="EMBL/GenBank/DDBJ databases">
        <title>Complete genome sequence of Caldilinea aerophila DSM 14535 (= NBRC 102666).</title>
        <authorList>
            <person name="Oguchi A."/>
            <person name="Hosoyama A."/>
            <person name="Sekine M."/>
            <person name="Fukai R."/>
            <person name="Kato Y."/>
            <person name="Nakamura S."/>
            <person name="Hanada S."/>
            <person name="Yamazaki S."/>
            <person name="Fujita N."/>
        </authorList>
    </citation>
    <scope>NUCLEOTIDE SEQUENCE [LARGE SCALE GENOMIC DNA]</scope>
    <source>
        <strain evidence="5">DSM 14535 / JCM 11387 / NBRC 104270 / STL-6-O1</strain>
    </source>
</reference>
<evidence type="ECO:0000259" key="2">
    <source>
        <dbReference type="Pfam" id="PF01408"/>
    </source>
</evidence>
<evidence type="ECO:0000259" key="3">
    <source>
        <dbReference type="Pfam" id="PF02894"/>
    </source>
</evidence>
<evidence type="ECO:0000313" key="4">
    <source>
        <dbReference type="EMBL" id="BAM00624.1"/>
    </source>
</evidence>
<dbReference type="STRING" id="926550.CLDAP_25840"/>
<dbReference type="InterPro" id="IPR000683">
    <property type="entry name" value="Gfo/Idh/MocA-like_OxRdtase_N"/>
</dbReference>
<dbReference type="Gene3D" id="3.40.50.720">
    <property type="entry name" value="NAD(P)-binding Rossmann-like Domain"/>
    <property type="match status" value="1"/>
</dbReference>
<dbReference type="EMBL" id="AP012337">
    <property type="protein sequence ID" value="BAM00624.1"/>
    <property type="molecule type" value="Genomic_DNA"/>
</dbReference>
<dbReference type="InterPro" id="IPR036291">
    <property type="entry name" value="NAD(P)-bd_dom_sf"/>
</dbReference>
<evidence type="ECO:0000313" key="5">
    <source>
        <dbReference type="Proteomes" id="UP000007880"/>
    </source>
</evidence>
<dbReference type="HOGENOM" id="CLU_052304_0_0_0"/>
<dbReference type="InterPro" id="IPR004104">
    <property type="entry name" value="Gfo/Idh/MocA-like_OxRdtase_C"/>
</dbReference>
<dbReference type="Pfam" id="PF01408">
    <property type="entry name" value="GFO_IDH_MocA"/>
    <property type="match status" value="1"/>
</dbReference>
<organism evidence="4 5">
    <name type="scientific">Caldilinea aerophila (strain DSM 14535 / JCM 11387 / NBRC 104270 / STL-6-O1)</name>
    <dbReference type="NCBI Taxonomy" id="926550"/>
    <lineage>
        <taxon>Bacteria</taxon>
        <taxon>Bacillati</taxon>
        <taxon>Chloroflexota</taxon>
        <taxon>Caldilineae</taxon>
        <taxon>Caldilineales</taxon>
        <taxon>Caldilineaceae</taxon>
        <taxon>Caldilinea</taxon>
    </lineage>
</organism>
<dbReference type="PANTHER" id="PTHR43377:SF2">
    <property type="entry name" value="BINDING ROSSMANN FOLD OXIDOREDUCTASE, PUTATIVE (AFU_ORTHOLOGUE AFUA_4G00560)-RELATED"/>
    <property type="match status" value="1"/>
</dbReference>
<dbReference type="AlphaFoldDB" id="I0I5T6"/>
<feature type="domain" description="Gfo/Idh/MocA-like oxidoreductase N-terminal" evidence="2">
    <location>
        <begin position="7"/>
        <end position="135"/>
    </location>
</feature>
<dbReference type="SUPFAM" id="SSF51735">
    <property type="entry name" value="NAD(P)-binding Rossmann-fold domains"/>
    <property type="match status" value="1"/>
</dbReference>
<evidence type="ECO:0000256" key="1">
    <source>
        <dbReference type="ARBA" id="ARBA00010928"/>
    </source>
</evidence>